<evidence type="ECO:0000313" key="6">
    <source>
        <dbReference type="Proteomes" id="UP000887566"/>
    </source>
</evidence>
<keyword evidence="3" id="KW-1015">Disulfide bond</keyword>
<dbReference type="Pfam" id="PF00014">
    <property type="entry name" value="Kunitz_BPTI"/>
    <property type="match status" value="1"/>
</dbReference>
<evidence type="ECO:0000256" key="3">
    <source>
        <dbReference type="ARBA" id="ARBA00023157"/>
    </source>
</evidence>
<evidence type="ECO:0000256" key="4">
    <source>
        <dbReference type="SAM" id="SignalP"/>
    </source>
</evidence>
<dbReference type="Proteomes" id="UP000887566">
    <property type="component" value="Unplaced"/>
</dbReference>
<dbReference type="WBParaSite" id="PSAMB.scaffold47size96026.g987.t1">
    <property type="protein sequence ID" value="PSAMB.scaffold47size96026.g987.t1"/>
    <property type="gene ID" value="PSAMB.scaffold47size96026.g987"/>
</dbReference>
<dbReference type="PANTHER" id="PTHR10083:SF374">
    <property type="entry name" value="BPTI_KUNITZ INHIBITOR DOMAIN-CONTAINING PROTEIN"/>
    <property type="match status" value="1"/>
</dbReference>
<reference evidence="7" key="1">
    <citation type="submission" date="2022-11" db="UniProtKB">
        <authorList>
            <consortium name="WormBaseParasite"/>
        </authorList>
    </citation>
    <scope>IDENTIFICATION</scope>
</reference>
<feature type="signal peptide" evidence="4">
    <location>
        <begin position="1"/>
        <end position="20"/>
    </location>
</feature>
<dbReference type="InterPro" id="IPR002223">
    <property type="entry name" value="Kunitz_BPTI"/>
</dbReference>
<evidence type="ECO:0000313" key="7">
    <source>
        <dbReference type="WBParaSite" id="PSAMB.scaffold47size96026.g987.t1"/>
    </source>
</evidence>
<dbReference type="SUPFAM" id="SSF57362">
    <property type="entry name" value="BPTI-like"/>
    <property type="match status" value="1"/>
</dbReference>
<feature type="domain" description="BPTI/Kunitz inhibitor" evidence="5">
    <location>
        <begin position="61"/>
        <end position="111"/>
    </location>
</feature>
<dbReference type="AlphaFoldDB" id="A0A914WPF2"/>
<sequence length="127" mass="13942">MKSLCIAALLIICSIAYVKAQCREPLKPRYSYGGCDWNIESGSDGCDAYTAKCDDSTDRTCFLKQDPGTGSETHLRYYFDARYNRCFPLFYSGKGGNKNNFGSREACAQACHPVFTDTVLDAAAGSD</sequence>
<dbReference type="InterPro" id="IPR036880">
    <property type="entry name" value="Kunitz_BPTI_sf"/>
</dbReference>
<accession>A0A914WPF2</accession>
<feature type="chain" id="PRO_5037471561" evidence="4">
    <location>
        <begin position="21"/>
        <end position="127"/>
    </location>
</feature>
<dbReference type="SMART" id="SM00131">
    <property type="entry name" value="KU"/>
    <property type="match status" value="1"/>
</dbReference>
<dbReference type="Gene3D" id="4.10.410.10">
    <property type="entry name" value="Pancreatic trypsin inhibitor Kunitz domain"/>
    <property type="match status" value="1"/>
</dbReference>
<protein>
    <submittedName>
        <fullName evidence="7">BPTI/Kunitz inhibitor domain-containing protein</fullName>
    </submittedName>
</protein>
<dbReference type="GO" id="GO:0005615">
    <property type="term" value="C:extracellular space"/>
    <property type="evidence" value="ECO:0007669"/>
    <property type="project" value="TreeGrafter"/>
</dbReference>
<dbReference type="PANTHER" id="PTHR10083">
    <property type="entry name" value="KUNITZ-TYPE PROTEASE INHIBITOR-RELATED"/>
    <property type="match status" value="1"/>
</dbReference>
<evidence type="ECO:0000256" key="1">
    <source>
        <dbReference type="ARBA" id="ARBA00022690"/>
    </source>
</evidence>
<dbReference type="InterPro" id="IPR050098">
    <property type="entry name" value="TFPI/VKTCI-like"/>
</dbReference>
<keyword evidence="6" id="KW-1185">Reference proteome</keyword>
<keyword evidence="2" id="KW-0722">Serine protease inhibitor</keyword>
<dbReference type="GO" id="GO:0004867">
    <property type="term" value="F:serine-type endopeptidase inhibitor activity"/>
    <property type="evidence" value="ECO:0007669"/>
    <property type="project" value="UniProtKB-KW"/>
</dbReference>
<keyword evidence="4" id="KW-0732">Signal</keyword>
<keyword evidence="1" id="KW-0646">Protease inhibitor</keyword>
<organism evidence="6 7">
    <name type="scientific">Plectus sambesii</name>
    <dbReference type="NCBI Taxonomy" id="2011161"/>
    <lineage>
        <taxon>Eukaryota</taxon>
        <taxon>Metazoa</taxon>
        <taxon>Ecdysozoa</taxon>
        <taxon>Nematoda</taxon>
        <taxon>Chromadorea</taxon>
        <taxon>Plectida</taxon>
        <taxon>Plectina</taxon>
        <taxon>Plectoidea</taxon>
        <taxon>Plectidae</taxon>
        <taxon>Plectus</taxon>
    </lineage>
</organism>
<evidence type="ECO:0000259" key="5">
    <source>
        <dbReference type="PROSITE" id="PS50279"/>
    </source>
</evidence>
<evidence type="ECO:0000256" key="2">
    <source>
        <dbReference type="ARBA" id="ARBA00022900"/>
    </source>
</evidence>
<dbReference type="CDD" id="cd22593">
    <property type="entry name" value="Kunitz_conkunitzin"/>
    <property type="match status" value="1"/>
</dbReference>
<dbReference type="PROSITE" id="PS50279">
    <property type="entry name" value="BPTI_KUNITZ_2"/>
    <property type="match status" value="1"/>
</dbReference>
<proteinExistence type="predicted"/>
<name>A0A914WPF2_9BILA</name>